<dbReference type="PANTHER" id="PTHR46390:SF1">
    <property type="entry name" value="MANNOSE-1-PHOSPHATE GUANYLYLTRANSFERASE"/>
    <property type="match status" value="1"/>
</dbReference>
<evidence type="ECO:0000259" key="1">
    <source>
        <dbReference type="Pfam" id="PF00483"/>
    </source>
</evidence>
<organism evidence="2 3">
    <name type="scientific">Bacteriovorax antarcticus</name>
    <dbReference type="NCBI Taxonomy" id="3088717"/>
    <lineage>
        <taxon>Bacteria</taxon>
        <taxon>Pseudomonadati</taxon>
        <taxon>Bdellovibrionota</taxon>
        <taxon>Bacteriovoracia</taxon>
        <taxon>Bacteriovoracales</taxon>
        <taxon>Bacteriovoracaceae</taxon>
        <taxon>Bacteriovorax</taxon>
    </lineage>
</organism>
<comment type="caution">
    <text evidence="2">The sequence shown here is derived from an EMBL/GenBank/DDBJ whole genome shotgun (WGS) entry which is preliminary data.</text>
</comment>
<evidence type="ECO:0000313" key="2">
    <source>
        <dbReference type="EMBL" id="MEA9357744.1"/>
    </source>
</evidence>
<gene>
    <name evidence="2" type="ORF">SHI21_16050</name>
</gene>
<dbReference type="GO" id="GO:0016779">
    <property type="term" value="F:nucleotidyltransferase activity"/>
    <property type="evidence" value="ECO:0007669"/>
    <property type="project" value="UniProtKB-KW"/>
</dbReference>
<dbReference type="CDD" id="cd02509">
    <property type="entry name" value="GDP-M1P_Guanylyltransferase"/>
    <property type="match status" value="1"/>
</dbReference>
<feature type="domain" description="Nucleotidyl transferase" evidence="1">
    <location>
        <begin position="10"/>
        <end position="288"/>
    </location>
</feature>
<dbReference type="RefSeq" id="WP_323577888.1">
    <property type="nucleotide sequence ID" value="NZ_JAYGJQ010000002.1"/>
</dbReference>
<dbReference type="InterPro" id="IPR029044">
    <property type="entry name" value="Nucleotide-diphossugar_trans"/>
</dbReference>
<name>A0ABU5VXF1_9BACT</name>
<evidence type="ECO:0000313" key="3">
    <source>
        <dbReference type="Proteomes" id="UP001302274"/>
    </source>
</evidence>
<dbReference type="SUPFAM" id="SSF53448">
    <property type="entry name" value="Nucleotide-diphospho-sugar transferases"/>
    <property type="match status" value="1"/>
</dbReference>
<dbReference type="SUPFAM" id="SSF159283">
    <property type="entry name" value="Guanosine diphospho-D-mannose pyrophosphorylase/mannose-6-phosphate isomerase linker domain"/>
    <property type="match status" value="1"/>
</dbReference>
<dbReference type="PANTHER" id="PTHR46390">
    <property type="entry name" value="MANNOSE-1-PHOSPHATE GUANYLYLTRANSFERASE"/>
    <property type="match status" value="1"/>
</dbReference>
<reference evidence="2 3" key="1">
    <citation type="submission" date="2023-11" db="EMBL/GenBank/DDBJ databases">
        <title>A Novel Polar Bacteriovorax (B. antarcticus) Isolated from the Biocrust in Antarctica.</title>
        <authorList>
            <person name="Mun W."/>
            <person name="Choi S.Y."/>
            <person name="Mitchell R.J."/>
        </authorList>
    </citation>
    <scope>NUCLEOTIDE SEQUENCE [LARGE SCALE GENOMIC DNA]</scope>
    <source>
        <strain evidence="2 3">PP10</strain>
    </source>
</reference>
<dbReference type="InterPro" id="IPR049577">
    <property type="entry name" value="GMPP_N"/>
</dbReference>
<keyword evidence="3" id="KW-1185">Reference proteome</keyword>
<sequence>MKKKSYELYALIMAGGKGTRFWPESISKKPKQYLSLTSEKSLLEETLERFDRFIPKEKRFVVTVKEQEKLCKASSKGKINSNGIIFEPTGRNTAPCILMSLASLLQKGLSEDDVITIVPSDHVILNKKGFHSTIKKAADFAHKNQQIVTIGITPNFPHTGFGYIQKGKLLNEEAFKVSRFKEKPHFELATEYVKSGQYLWNAGMFVAPIRVFLEEFAEHAPLMFKHFEALMDTVKNPVKLKKVYEKLPSDSIDYAIMEKSDRIAVMPANFDWNDLGSWDALSTVMEETHGNTVVKSDGEFFLNSADNVVFAPDKFVALINMDKHIVVVNDKVVMVAPVADAQEIKKIVEHLKKARPDLL</sequence>
<protein>
    <submittedName>
        <fullName evidence="2">Mannose-1-phosphate guanylyltransferase</fullName>
    </submittedName>
</protein>
<dbReference type="InterPro" id="IPR005835">
    <property type="entry name" value="NTP_transferase_dom"/>
</dbReference>
<keyword evidence="2" id="KW-0548">Nucleotidyltransferase</keyword>
<dbReference type="Gene3D" id="3.90.550.10">
    <property type="entry name" value="Spore Coat Polysaccharide Biosynthesis Protein SpsA, Chain A"/>
    <property type="match status" value="1"/>
</dbReference>
<dbReference type="InterPro" id="IPR051161">
    <property type="entry name" value="Mannose-6P_isomerase_type2"/>
</dbReference>
<dbReference type="Pfam" id="PF00483">
    <property type="entry name" value="NTP_transferase"/>
    <property type="match status" value="1"/>
</dbReference>
<keyword evidence="2" id="KW-0808">Transferase</keyword>
<accession>A0ABU5VXF1</accession>
<dbReference type="EMBL" id="JAYGJQ010000002">
    <property type="protein sequence ID" value="MEA9357744.1"/>
    <property type="molecule type" value="Genomic_DNA"/>
</dbReference>
<dbReference type="Proteomes" id="UP001302274">
    <property type="component" value="Unassembled WGS sequence"/>
</dbReference>
<proteinExistence type="predicted"/>